<dbReference type="GO" id="GO:0008690">
    <property type="term" value="F:3-deoxy-manno-octulosonate cytidylyltransferase activity"/>
    <property type="evidence" value="ECO:0007669"/>
    <property type="project" value="UniProtKB-UniRule"/>
</dbReference>
<dbReference type="HAMAP" id="MF_00057">
    <property type="entry name" value="KdsB"/>
    <property type="match status" value="1"/>
</dbReference>
<dbReference type="RefSeq" id="WP_092846311.1">
    <property type="nucleotide sequence ID" value="NZ_FOPY01000007.1"/>
</dbReference>
<comment type="subcellular location">
    <subcellularLocation>
        <location evidence="5">Cytoplasm</location>
    </subcellularLocation>
    <subcellularLocation>
        <location evidence="1">Membrane</location>
    </subcellularLocation>
</comment>
<evidence type="ECO:0000256" key="4">
    <source>
        <dbReference type="ARBA" id="ARBA00022985"/>
    </source>
</evidence>
<evidence type="ECO:0000256" key="1">
    <source>
        <dbReference type="ARBA" id="ARBA00004370"/>
    </source>
</evidence>
<dbReference type="GO" id="GO:0033468">
    <property type="term" value="P:CMP-keto-3-deoxy-D-manno-octulosonic acid biosynthetic process"/>
    <property type="evidence" value="ECO:0007669"/>
    <property type="project" value="UniProtKB-UniRule"/>
</dbReference>
<dbReference type="NCBIfam" id="NF003952">
    <property type="entry name" value="PRK05450.1-5"/>
    <property type="match status" value="1"/>
</dbReference>
<dbReference type="InterPro" id="IPR003329">
    <property type="entry name" value="Cytidylyl_trans"/>
</dbReference>
<dbReference type="GO" id="GO:0005829">
    <property type="term" value="C:cytosol"/>
    <property type="evidence" value="ECO:0007669"/>
    <property type="project" value="TreeGrafter"/>
</dbReference>
<dbReference type="EC" id="2.7.7.38" evidence="5"/>
<sequence>MTGFVVVIPARYGSSRLPGKPLLEIDGRPMVAHVWQRASESAATRIVVATDDQRIVEAVKAFGGEAIMTRADHPSGTDRLAEVARCLKLDDDTIVVNVQGDEPLLPAALIDQVAVRLEEDAQASIATLAEPIGDVDTLFNPNVVKVVRDVHGRALYFSRAPIPWDREGFTSRPALLDTDAWLRHVGLYAYRAGFLAEYVDWLPSPLEQLEQLEQLRALHHGHCIQVALSTEPHPAGVDTPDDLQRVRQYIERNAPGGK</sequence>
<dbReference type="Proteomes" id="UP000199040">
    <property type="component" value="Unassembled WGS sequence"/>
</dbReference>
<keyword evidence="2 5" id="KW-0808">Transferase</keyword>
<dbReference type="NCBIfam" id="TIGR00466">
    <property type="entry name" value="kdsB"/>
    <property type="match status" value="1"/>
</dbReference>
<keyword evidence="7" id="KW-1185">Reference proteome</keyword>
<comment type="pathway">
    <text evidence="5">Nucleotide-sugar biosynthesis; CMP-3-deoxy-D-manno-octulosonate biosynthesis; CMP-3-deoxy-D-manno-octulosonate from 3-deoxy-D-manno-octulosonate and CTP: step 1/1.</text>
</comment>
<dbReference type="GO" id="GO:0016020">
    <property type="term" value="C:membrane"/>
    <property type="evidence" value="ECO:0007669"/>
    <property type="project" value="UniProtKB-SubCell"/>
</dbReference>
<dbReference type="GO" id="GO:0009103">
    <property type="term" value="P:lipopolysaccharide biosynthetic process"/>
    <property type="evidence" value="ECO:0007669"/>
    <property type="project" value="UniProtKB-UniRule"/>
</dbReference>
<keyword evidence="3 5" id="KW-0548">Nucleotidyltransferase</keyword>
<organism evidence="6 7">
    <name type="scientific">Modicisalibacter xianhensis</name>
    <dbReference type="NCBI Taxonomy" id="442341"/>
    <lineage>
        <taxon>Bacteria</taxon>
        <taxon>Pseudomonadati</taxon>
        <taxon>Pseudomonadota</taxon>
        <taxon>Gammaproteobacteria</taxon>
        <taxon>Oceanospirillales</taxon>
        <taxon>Halomonadaceae</taxon>
        <taxon>Modicisalibacter</taxon>
    </lineage>
</organism>
<proteinExistence type="inferred from homology"/>
<dbReference type="InterPro" id="IPR004528">
    <property type="entry name" value="KdsB"/>
</dbReference>
<evidence type="ECO:0000313" key="6">
    <source>
        <dbReference type="EMBL" id="SFH66236.1"/>
    </source>
</evidence>
<dbReference type="AlphaFoldDB" id="A0A1I3BVZ6"/>
<evidence type="ECO:0000256" key="2">
    <source>
        <dbReference type="ARBA" id="ARBA00022679"/>
    </source>
</evidence>
<dbReference type="CDD" id="cd02517">
    <property type="entry name" value="CMP-KDO-Synthetase"/>
    <property type="match status" value="1"/>
</dbReference>
<comment type="function">
    <text evidence="5">Activates KDO (a required 8-carbon sugar) for incorporation into bacterial lipopolysaccharide in Gram-negative bacteria.</text>
</comment>
<dbReference type="NCBIfam" id="NF009905">
    <property type="entry name" value="PRK13368.1"/>
    <property type="match status" value="1"/>
</dbReference>
<dbReference type="FunFam" id="3.90.550.10:FF:000011">
    <property type="entry name" value="3-deoxy-manno-octulosonate cytidylyltransferase"/>
    <property type="match status" value="1"/>
</dbReference>
<reference evidence="6 7" key="1">
    <citation type="submission" date="2016-10" db="EMBL/GenBank/DDBJ databases">
        <authorList>
            <person name="de Groot N.N."/>
        </authorList>
    </citation>
    <scope>NUCLEOTIDE SEQUENCE [LARGE SCALE GENOMIC DNA]</scope>
    <source>
        <strain evidence="6 7">CGMCC 1.6848</strain>
    </source>
</reference>
<dbReference type="NCBIfam" id="NF003950">
    <property type="entry name" value="PRK05450.1-3"/>
    <property type="match status" value="1"/>
</dbReference>
<comment type="similarity">
    <text evidence="5">Belongs to the KdsB family.</text>
</comment>
<dbReference type="Gene3D" id="3.90.550.10">
    <property type="entry name" value="Spore Coat Polysaccharide Biosynthesis Protein SpsA, Chain A"/>
    <property type="match status" value="1"/>
</dbReference>
<dbReference type="SUPFAM" id="SSF53448">
    <property type="entry name" value="Nucleotide-diphospho-sugar transferases"/>
    <property type="match status" value="1"/>
</dbReference>
<dbReference type="InterPro" id="IPR029044">
    <property type="entry name" value="Nucleotide-diphossugar_trans"/>
</dbReference>
<comment type="catalytic activity">
    <reaction evidence="5">
        <text>3-deoxy-alpha-D-manno-oct-2-ulosonate + CTP = CMP-3-deoxy-beta-D-manno-octulosonate + diphosphate</text>
        <dbReference type="Rhea" id="RHEA:23448"/>
        <dbReference type="ChEBI" id="CHEBI:33019"/>
        <dbReference type="ChEBI" id="CHEBI:37563"/>
        <dbReference type="ChEBI" id="CHEBI:85986"/>
        <dbReference type="ChEBI" id="CHEBI:85987"/>
        <dbReference type="EC" id="2.7.7.38"/>
    </reaction>
</comment>
<dbReference type="Pfam" id="PF02348">
    <property type="entry name" value="CTP_transf_3"/>
    <property type="match status" value="1"/>
</dbReference>
<protein>
    <recommendedName>
        <fullName evidence="5">3-deoxy-manno-octulosonate cytidylyltransferase</fullName>
        <ecNumber evidence="5">2.7.7.38</ecNumber>
    </recommendedName>
    <alternativeName>
        <fullName evidence="5">CMP-2-keto-3-deoxyoctulosonic acid synthase</fullName>
        <shortName evidence="5">CKS</shortName>
        <shortName evidence="5">CMP-KDO synthase</shortName>
    </alternativeName>
</protein>
<keyword evidence="5" id="KW-0963">Cytoplasm</keyword>
<dbReference type="STRING" id="442341.SAMN04487959_107154"/>
<evidence type="ECO:0000313" key="7">
    <source>
        <dbReference type="Proteomes" id="UP000199040"/>
    </source>
</evidence>
<dbReference type="UniPathway" id="UPA00358">
    <property type="reaction ID" value="UER00476"/>
</dbReference>
<gene>
    <name evidence="5" type="primary">kdsB</name>
    <name evidence="6" type="ORF">SAMN04487959_107154</name>
</gene>
<name>A0A1I3BVZ6_9GAMM</name>
<dbReference type="PANTHER" id="PTHR42866:SF2">
    <property type="entry name" value="3-DEOXY-MANNO-OCTULOSONATE CYTIDYLYLTRANSFERASE, MITOCHONDRIAL"/>
    <property type="match status" value="1"/>
</dbReference>
<evidence type="ECO:0000256" key="3">
    <source>
        <dbReference type="ARBA" id="ARBA00022695"/>
    </source>
</evidence>
<dbReference type="EMBL" id="FOPY01000007">
    <property type="protein sequence ID" value="SFH66236.1"/>
    <property type="molecule type" value="Genomic_DNA"/>
</dbReference>
<accession>A0A1I3BVZ6</accession>
<dbReference type="PANTHER" id="PTHR42866">
    <property type="entry name" value="3-DEOXY-MANNO-OCTULOSONATE CYTIDYLYLTRANSFERASE"/>
    <property type="match status" value="1"/>
</dbReference>
<keyword evidence="4 5" id="KW-0448">Lipopolysaccharide biosynthesis</keyword>
<evidence type="ECO:0000256" key="5">
    <source>
        <dbReference type="HAMAP-Rule" id="MF_00057"/>
    </source>
</evidence>